<feature type="compositionally biased region" description="Acidic residues" evidence="1">
    <location>
        <begin position="262"/>
        <end position="271"/>
    </location>
</feature>
<accession>A0A9W9MQ03</accession>
<protein>
    <submittedName>
        <fullName evidence="2">Uncharacterized protein</fullName>
    </submittedName>
</protein>
<gene>
    <name evidence="2" type="ORF">N7472_001839</name>
</gene>
<evidence type="ECO:0000256" key="1">
    <source>
        <dbReference type="SAM" id="MobiDB-lite"/>
    </source>
</evidence>
<evidence type="ECO:0000313" key="3">
    <source>
        <dbReference type="Proteomes" id="UP001150879"/>
    </source>
</evidence>
<evidence type="ECO:0000313" key="2">
    <source>
        <dbReference type="EMBL" id="KAJ5205391.1"/>
    </source>
</evidence>
<feature type="region of interest" description="Disordered" evidence="1">
    <location>
        <begin position="234"/>
        <end position="271"/>
    </location>
</feature>
<dbReference type="AlphaFoldDB" id="A0A9W9MQ03"/>
<dbReference type="OrthoDB" id="2103397at2759"/>
<sequence length="271" mass="30345">MSTVSGLRRLFRRFLDLTSLSLPDIQKILGLTLVVDDEFDSVAPISIPEDLRVWLEKSDRAHGASYTNEASIRCKLNLLLVCAHDLVSSSATQSATLLNIQMERTWAYSPVEWMETSWVLLGRPDYGIWYGEKEDLDLNVIIIEAKRPCSGTEGILQALAYMGCVHKKRKDLGKTGTTVYGISTDAMNFSFMKLDNESRISWSFKLIGVVGNGFEQVLGLLVYLMKKAASMSPATSKRTSRRTQQGSGESDLIFNYGPNMDYEMDDEIDAE</sequence>
<reference evidence="2" key="2">
    <citation type="journal article" date="2023" name="IMA Fungus">
        <title>Comparative genomic study of the Penicillium genus elucidates a diverse pangenome and 15 lateral gene transfer events.</title>
        <authorList>
            <person name="Petersen C."/>
            <person name="Sorensen T."/>
            <person name="Nielsen M.R."/>
            <person name="Sondergaard T.E."/>
            <person name="Sorensen J.L."/>
            <person name="Fitzpatrick D.A."/>
            <person name="Frisvad J.C."/>
            <person name="Nielsen K.L."/>
        </authorList>
    </citation>
    <scope>NUCLEOTIDE SEQUENCE</scope>
    <source>
        <strain evidence="2">IBT 16849</strain>
    </source>
</reference>
<dbReference type="Proteomes" id="UP001150879">
    <property type="component" value="Unassembled WGS sequence"/>
</dbReference>
<feature type="compositionally biased region" description="Polar residues" evidence="1">
    <location>
        <begin position="234"/>
        <end position="248"/>
    </location>
</feature>
<reference evidence="2" key="1">
    <citation type="submission" date="2022-11" db="EMBL/GenBank/DDBJ databases">
        <authorList>
            <person name="Petersen C."/>
        </authorList>
    </citation>
    <scope>NUCLEOTIDE SEQUENCE</scope>
    <source>
        <strain evidence="2">IBT 16849</strain>
    </source>
</reference>
<comment type="caution">
    <text evidence="2">The sequence shown here is derived from an EMBL/GenBank/DDBJ whole genome shotgun (WGS) entry which is preliminary data.</text>
</comment>
<keyword evidence="3" id="KW-1185">Reference proteome</keyword>
<organism evidence="2 3">
    <name type="scientific">Penicillium cf. griseofulvum</name>
    <dbReference type="NCBI Taxonomy" id="2972120"/>
    <lineage>
        <taxon>Eukaryota</taxon>
        <taxon>Fungi</taxon>
        <taxon>Dikarya</taxon>
        <taxon>Ascomycota</taxon>
        <taxon>Pezizomycotina</taxon>
        <taxon>Eurotiomycetes</taxon>
        <taxon>Eurotiomycetidae</taxon>
        <taxon>Eurotiales</taxon>
        <taxon>Aspergillaceae</taxon>
        <taxon>Penicillium</taxon>
    </lineage>
</organism>
<name>A0A9W9MQ03_9EURO</name>
<proteinExistence type="predicted"/>
<dbReference type="EMBL" id="JAPQKP010000002">
    <property type="protein sequence ID" value="KAJ5205391.1"/>
    <property type="molecule type" value="Genomic_DNA"/>
</dbReference>